<keyword evidence="1" id="KW-0694">RNA-binding</keyword>
<dbReference type="GO" id="GO:1990247">
    <property type="term" value="F:N6-methyladenosine-containing RNA reader activity"/>
    <property type="evidence" value="ECO:0007669"/>
    <property type="project" value="UniProtKB-UniRule"/>
</dbReference>
<dbReference type="InterPro" id="IPR007275">
    <property type="entry name" value="YTH_domain"/>
</dbReference>
<dbReference type="PANTHER" id="PTHR12357">
    <property type="entry name" value="YTH YT521-B HOMOLOGY DOMAIN-CONTAINING"/>
    <property type="match status" value="1"/>
</dbReference>
<dbReference type="GO" id="GO:0005737">
    <property type="term" value="C:cytoplasm"/>
    <property type="evidence" value="ECO:0007669"/>
    <property type="project" value="TreeGrafter"/>
</dbReference>
<dbReference type="Pfam" id="PF04146">
    <property type="entry name" value="YTH"/>
    <property type="match status" value="1"/>
</dbReference>
<dbReference type="AlphaFoldDB" id="A0AAV9CYQ1"/>
<dbReference type="PANTHER" id="PTHR12357:SF92">
    <property type="entry name" value="YTH DOMAIN-CONTAINING FAMILY PROTEIN"/>
    <property type="match status" value="1"/>
</dbReference>
<keyword evidence="4" id="KW-1185">Reference proteome</keyword>
<evidence type="ECO:0000313" key="3">
    <source>
        <dbReference type="EMBL" id="KAK1294020.1"/>
    </source>
</evidence>
<reference evidence="3" key="2">
    <citation type="submission" date="2023-06" db="EMBL/GenBank/DDBJ databases">
        <authorList>
            <person name="Ma L."/>
            <person name="Liu K.-W."/>
            <person name="Li Z."/>
            <person name="Hsiao Y.-Y."/>
            <person name="Qi Y."/>
            <person name="Fu T."/>
            <person name="Tang G."/>
            <person name="Zhang D."/>
            <person name="Sun W.-H."/>
            <person name="Liu D.-K."/>
            <person name="Li Y."/>
            <person name="Chen G.-Z."/>
            <person name="Liu X.-D."/>
            <person name="Liao X.-Y."/>
            <person name="Jiang Y.-T."/>
            <person name="Yu X."/>
            <person name="Hao Y."/>
            <person name="Huang J."/>
            <person name="Zhao X.-W."/>
            <person name="Ke S."/>
            <person name="Chen Y.-Y."/>
            <person name="Wu W.-L."/>
            <person name="Hsu J.-L."/>
            <person name="Lin Y.-F."/>
            <person name="Huang M.-D."/>
            <person name="Li C.-Y."/>
            <person name="Huang L."/>
            <person name="Wang Z.-W."/>
            <person name="Zhao X."/>
            <person name="Zhong W.-Y."/>
            <person name="Peng D.-H."/>
            <person name="Ahmad S."/>
            <person name="Lan S."/>
            <person name="Zhang J.-S."/>
            <person name="Tsai W.-C."/>
            <person name="Van De Peer Y."/>
            <person name="Liu Z.-J."/>
        </authorList>
    </citation>
    <scope>NUCLEOTIDE SEQUENCE</scope>
    <source>
        <strain evidence="3">CP</strain>
        <tissue evidence="3">Leaves</tissue>
    </source>
</reference>
<protein>
    <recommendedName>
        <fullName evidence="1">YTH domain-containing family protein</fullName>
    </recommendedName>
</protein>
<evidence type="ECO:0000256" key="1">
    <source>
        <dbReference type="RuleBase" id="RU369095"/>
    </source>
</evidence>
<dbReference type="Gene3D" id="3.10.590.10">
    <property type="entry name" value="ph1033 like domains"/>
    <property type="match status" value="1"/>
</dbReference>
<evidence type="ECO:0000313" key="4">
    <source>
        <dbReference type="Proteomes" id="UP001180020"/>
    </source>
</evidence>
<proteinExistence type="inferred from homology"/>
<evidence type="ECO:0000259" key="2">
    <source>
        <dbReference type="PROSITE" id="PS50882"/>
    </source>
</evidence>
<reference evidence="3" key="1">
    <citation type="journal article" date="2023" name="Nat. Commun.">
        <title>Diploid and tetraploid genomes of Acorus and the evolution of monocots.</title>
        <authorList>
            <person name="Ma L."/>
            <person name="Liu K.W."/>
            <person name="Li Z."/>
            <person name="Hsiao Y.Y."/>
            <person name="Qi Y."/>
            <person name="Fu T."/>
            <person name="Tang G.D."/>
            <person name="Zhang D."/>
            <person name="Sun W.H."/>
            <person name="Liu D.K."/>
            <person name="Li Y."/>
            <person name="Chen G.Z."/>
            <person name="Liu X.D."/>
            <person name="Liao X.Y."/>
            <person name="Jiang Y.T."/>
            <person name="Yu X."/>
            <person name="Hao Y."/>
            <person name="Huang J."/>
            <person name="Zhao X.W."/>
            <person name="Ke S."/>
            <person name="Chen Y.Y."/>
            <person name="Wu W.L."/>
            <person name="Hsu J.L."/>
            <person name="Lin Y.F."/>
            <person name="Huang M.D."/>
            <person name="Li C.Y."/>
            <person name="Huang L."/>
            <person name="Wang Z.W."/>
            <person name="Zhao X."/>
            <person name="Zhong W.Y."/>
            <person name="Peng D.H."/>
            <person name="Ahmad S."/>
            <person name="Lan S."/>
            <person name="Zhang J.S."/>
            <person name="Tsai W.C."/>
            <person name="Van de Peer Y."/>
            <person name="Liu Z.J."/>
        </authorList>
    </citation>
    <scope>NUCLEOTIDE SEQUENCE</scope>
    <source>
        <strain evidence="3">CP</strain>
    </source>
</reference>
<dbReference type="Proteomes" id="UP001180020">
    <property type="component" value="Unassembled WGS sequence"/>
</dbReference>
<dbReference type="PROSITE" id="PS50882">
    <property type="entry name" value="YTH"/>
    <property type="match status" value="1"/>
</dbReference>
<name>A0AAV9CYQ1_ACOCL</name>
<dbReference type="EMBL" id="JAUJYO010000016">
    <property type="protein sequence ID" value="KAK1294020.1"/>
    <property type="molecule type" value="Genomic_DNA"/>
</dbReference>
<sequence length="117" mass="13045">MAYIPRTGASNVQESSIIYADQFNKEDLSVNYPNAKFFVIKSYSEDDVHKSIKYNVWSSTPSGNRKLASAYEDAHQISAGNPKDCPIFLFFSVNASGQFCGVAEMVGPVDFHKDMDF</sequence>
<feature type="domain" description="YTH" evidence="2">
    <location>
        <begin position="35"/>
        <end position="117"/>
    </location>
</feature>
<dbReference type="GO" id="GO:0061157">
    <property type="term" value="P:mRNA destabilization"/>
    <property type="evidence" value="ECO:0007669"/>
    <property type="project" value="TreeGrafter"/>
</dbReference>
<dbReference type="InterPro" id="IPR045168">
    <property type="entry name" value="YTH_prot"/>
</dbReference>
<dbReference type="CDD" id="cd21134">
    <property type="entry name" value="YTH"/>
    <property type="match status" value="1"/>
</dbReference>
<accession>A0AAV9CYQ1</accession>
<organism evidence="3 4">
    <name type="scientific">Acorus calamus</name>
    <name type="common">Sweet flag</name>
    <dbReference type="NCBI Taxonomy" id="4465"/>
    <lineage>
        <taxon>Eukaryota</taxon>
        <taxon>Viridiplantae</taxon>
        <taxon>Streptophyta</taxon>
        <taxon>Embryophyta</taxon>
        <taxon>Tracheophyta</taxon>
        <taxon>Spermatophyta</taxon>
        <taxon>Magnoliopsida</taxon>
        <taxon>Liliopsida</taxon>
        <taxon>Acoraceae</taxon>
        <taxon>Acorus</taxon>
    </lineage>
</organism>
<comment type="function">
    <text evidence="1">Specifically recognizes and binds N6-methyladenosine (m6A)-containing RNAs, and regulates mRNA stability. M6A is a modification present at internal sites of mRNAs and some non-coding RNAs and plays a role in mRNA stability and processing.</text>
</comment>
<gene>
    <name evidence="3" type="ORF">QJS10_CPA16g01718</name>
</gene>
<comment type="similarity">
    <text evidence="1">Belongs to the YTHDF family.</text>
</comment>
<comment type="caution">
    <text evidence="3">The sequence shown here is derived from an EMBL/GenBank/DDBJ whole genome shotgun (WGS) entry which is preliminary data.</text>
</comment>
<dbReference type="GO" id="GO:0003729">
    <property type="term" value="F:mRNA binding"/>
    <property type="evidence" value="ECO:0007669"/>
    <property type="project" value="UniProtKB-UniRule"/>
</dbReference>